<protein>
    <recommendedName>
        <fullName evidence="7">Tat pathway signal sequence</fullName>
    </recommendedName>
</protein>
<keyword evidence="4" id="KW-1133">Transmembrane helix</keyword>
<evidence type="ECO:0000313" key="6">
    <source>
        <dbReference type="Proteomes" id="UP001230504"/>
    </source>
</evidence>
<dbReference type="Pfam" id="PF11807">
    <property type="entry name" value="UstYa"/>
    <property type="match status" value="1"/>
</dbReference>
<feature type="transmembrane region" description="Helical" evidence="4">
    <location>
        <begin position="32"/>
        <end position="53"/>
    </location>
</feature>
<comment type="caution">
    <text evidence="5">The sequence shown here is derived from an EMBL/GenBank/DDBJ whole genome shotgun (WGS) entry which is preliminary data.</text>
</comment>
<dbReference type="Proteomes" id="UP001230504">
    <property type="component" value="Unassembled WGS sequence"/>
</dbReference>
<gene>
    <name evidence="5" type="ORF">LY79DRAFT_573118</name>
</gene>
<comment type="similarity">
    <text evidence="3">Belongs to the ustYa family.</text>
</comment>
<keyword evidence="6" id="KW-1185">Reference proteome</keyword>
<evidence type="ECO:0000256" key="4">
    <source>
        <dbReference type="SAM" id="Phobius"/>
    </source>
</evidence>
<dbReference type="AlphaFoldDB" id="A0AAD8UXI8"/>
<organism evidence="5 6">
    <name type="scientific">Colletotrichum navitas</name>
    <dbReference type="NCBI Taxonomy" id="681940"/>
    <lineage>
        <taxon>Eukaryota</taxon>
        <taxon>Fungi</taxon>
        <taxon>Dikarya</taxon>
        <taxon>Ascomycota</taxon>
        <taxon>Pezizomycotina</taxon>
        <taxon>Sordariomycetes</taxon>
        <taxon>Hypocreomycetidae</taxon>
        <taxon>Glomerellales</taxon>
        <taxon>Glomerellaceae</taxon>
        <taxon>Colletotrichum</taxon>
        <taxon>Colletotrichum graminicola species complex</taxon>
    </lineage>
</organism>
<sequence length="244" mass="27099">MGSTLTKTFAASMSVQRNVPWAYTPRRTASPLLFLLGLVFMIVATTLQGVVLWKMSERGQEPERLGEINGLFPKVPSKVVQFRNDTHFRPLDLSDPRWNEVMPRGGGFIEVSRSEAKGARLPPEIHTRGMTVYNVAVFHQMHCLHALAGELKHLIDMVRDGAPTGTEVQPSRLEHIEHCLAYLKESLACCGDTALEGQSDISEEPSTDGFGSIHVCKDFGRIFDMAEGRRVSNMPGYPDANSHH</sequence>
<dbReference type="RefSeq" id="XP_060407160.1">
    <property type="nucleotide sequence ID" value="XM_060559440.1"/>
</dbReference>
<keyword evidence="4" id="KW-0472">Membrane</keyword>
<evidence type="ECO:0000256" key="2">
    <source>
        <dbReference type="ARBA" id="ARBA00023002"/>
    </source>
</evidence>
<keyword evidence="2" id="KW-0560">Oxidoreductase</keyword>
<evidence type="ECO:0008006" key="7">
    <source>
        <dbReference type="Google" id="ProtNLM"/>
    </source>
</evidence>
<dbReference type="GO" id="GO:0016491">
    <property type="term" value="F:oxidoreductase activity"/>
    <property type="evidence" value="ECO:0007669"/>
    <property type="project" value="UniProtKB-KW"/>
</dbReference>
<dbReference type="InterPro" id="IPR021765">
    <property type="entry name" value="UstYa-like"/>
</dbReference>
<dbReference type="PANTHER" id="PTHR33365">
    <property type="entry name" value="YALI0B05434P"/>
    <property type="match status" value="1"/>
</dbReference>
<dbReference type="GO" id="GO:0043386">
    <property type="term" value="P:mycotoxin biosynthetic process"/>
    <property type="evidence" value="ECO:0007669"/>
    <property type="project" value="InterPro"/>
</dbReference>
<dbReference type="EMBL" id="JAHLJV010000178">
    <property type="protein sequence ID" value="KAK1565909.1"/>
    <property type="molecule type" value="Genomic_DNA"/>
</dbReference>
<dbReference type="PANTHER" id="PTHR33365:SF11">
    <property type="entry name" value="TAT PATHWAY SIGNAL SEQUENCE"/>
    <property type="match status" value="1"/>
</dbReference>
<comment type="pathway">
    <text evidence="1">Mycotoxin biosynthesis.</text>
</comment>
<evidence type="ECO:0000313" key="5">
    <source>
        <dbReference type="EMBL" id="KAK1565909.1"/>
    </source>
</evidence>
<accession>A0AAD8UXI8</accession>
<keyword evidence="4" id="KW-0812">Transmembrane</keyword>
<name>A0AAD8UXI8_9PEZI</name>
<reference evidence="5" key="1">
    <citation type="submission" date="2021-06" db="EMBL/GenBank/DDBJ databases">
        <title>Comparative genomics, transcriptomics and evolutionary studies reveal genomic signatures of adaptation to plant cell wall in hemibiotrophic fungi.</title>
        <authorList>
            <consortium name="DOE Joint Genome Institute"/>
            <person name="Baroncelli R."/>
            <person name="Diaz J.F."/>
            <person name="Benocci T."/>
            <person name="Peng M."/>
            <person name="Battaglia E."/>
            <person name="Haridas S."/>
            <person name="Andreopoulos W."/>
            <person name="Labutti K."/>
            <person name="Pangilinan J."/>
            <person name="Floch G.L."/>
            <person name="Makela M.R."/>
            <person name="Henrissat B."/>
            <person name="Grigoriev I.V."/>
            <person name="Crouch J.A."/>
            <person name="De Vries R.P."/>
            <person name="Sukno S.A."/>
            <person name="Thon M.R."/>
        </authorList>
    </citation>
    <scope>NUCLEOTIDE SEQUENCE</scope>
    <source>
        <strain evidence="5">CBS 125086</strain>
    </source>
</reference>
<evidence type="ECO:0000256" key="3">
    <source>
        <dbReference type="ARBA" id="ARBA00035112"/>
    </source>
</evidence>
<dbReference type="GeneID" id="85443680"/>
<evidence type="ECO:0000256" key="1">
    <source>
        <dbReference type="ARBA" id="ARBA00004685"/>
    </source>
</evidence>
<proteinExistence type="inferred from homology"/>